<gene>
    <name evidence="3" type="ORF">M9Y10_040235</name>
</gene>
<dbReference type="Proteomes" id="UP001470230">
    <property type="component" value="Unassembled WGS sequence"/>
</dbReference>
<feature type="transmembrane region" description="Helical" evidence="2">
    <location>
        <begin position="201"/>
        <end position="221"/>
    </location>
</feature>
<accession>A0ABR2GQ46</accession>
<evidence type="ECO:0008006" key="5">
    <source>
        <dbReference type="Google" id="ProtNLM"/>
    </source>
</evidence>
<dbReference type="EMBL" id="JAPFFF010000071">
    <property type="protein sequence ID" value="KAK8836034.1"/>
    <property type="molecule type" value="Genomic_DNA"/>
</dbReference>
<reference evidence="3 4" key="1">
    <citation type="submission" date="2024-04" db="EMBL/GenBank/DDBJ databases">
        <title>Tritrichomonas musculus Genome.</title>
        <authorList>
            <person name="Alves-Ferreira E."/>
            <person name="Grigg M."/>
            <person name="Lorenzi H."/>
            <person name="Galac M."/>
        </authorList>
    </citation>
    <scope>NUCLEOTIDE SEQUENCE [LARGE SCALE GENOMIC DNA]</scope>
    <source>
        <strain evidence="3 4">EAF2021</strain>
    </source>
</reference>
<evidence type="ECO:0000256" key="1">
    <source>
        <dbReference type="SAM" id="MobiDB-lite"/>
    </source>
</evidence>
<keyword evidence="2" id="KW-1133">Transmembrane helix</keyword>
<sequence length="333" mass="38101">MTCFCTECFLECCNIDDTIMRNKRTPIAKKIVSWALLGCIGLFLILVGIFNIKYFSKLQPYFMRAGGYATFLALLAIVLAAASFLALFFLVLYFLLGLCDKNGSCVWGFFNFLLFALFILQIVVYALGTMRERTDDLKCSKPLSECYNGMYNETLGKIDYHKYDEERIKELIKEWKEFLDWYHGKIDNLDQICGKALSSPLAVAIIQFIFYITLLMIYGGWDCVRERLCVCCCCHCCDFDCETCWNCEYCTSKTQVSNERSNDENKPNSDNAGKYNDLVPNQNDQNVPNDQNASINQNTPINHNIQDNQNALDDQNTPNDQNDPNIINQMIAA</sequence>
<comment type="caution">
    <text evidence="3">The sequence shown here is derived from an EMBL/GenBank/DDBJ whole genome shotgun (WGS) entry which is preliminary data.</text>
</comment>
<organism evidence="3 4">
    <name type="scientific">Tritrichomonas musculus</name>
    <dbReference type="NCBI Taxonomy" id="1915356"/>
    <lineage>
        <taxon>Eukaryota</taxon>
        <taxon>Metamonada</taxon>
        <taxon>Parabasalia</taxon>
        <taxon>Tritrichomonadida</taxon>
        <taxon>Tritrichomonadidae</taxon>
        <taxon>Tritrichomonas</taxon>
    </lineage>
</organism>
<feature type="region of interest" description="Disordered" evidence="1">
    <location>
        <begin position="258"/>
        <end position="333"/>
    </location>
</feature>
<keyword evidence="2" id="KW-0472">Membrane</keyword>
<evidence type="ECO:0000256" key="2">
    <source>
        <dbReference type="SAM" id="Phobius"/>
    </source>
</evidence>
<evidence type="ECO:0000313" key="3">
    <source>
        <dbReference type="EMBL" id="KAK8836034.1"/>
    </source>
</evidence>
<keyword evidence="4" id="KW-1185">Reference proteome</keyword>
<proteinExistence type="predicted"/>
<keyword evidence="2" id="KW-0812">Transmembrane</keyword>
<feature type="compositionally biased region" description="Polar residues" evidence="1">
    <location>
        <begin position="293"/>
        <end position="312"/>
    </location>
</feature>
<feature type="compositionally biased region" description="Low complexity" evidence="1">
    <location>
        <begin position="313"/>
        <end position="333"/>
    </location>
</feature>
<evidence type="ECO:0000313" key="4">
    <source>
        <dbReference type="Proteomes" id="UP001470230"/>
    </source>
</evidence>
<feature type="transmembrane region" description="Helical" evidence="2">
    <location>
        <begin position="108"/>
        <end position="128"/>
    </location>
</feature>
<feature type="transmembrane region" description="Helical" evidence="2">
    <location>
        <begin position="71"/>
        <end position="96"/>
    </location>
</feature>
<feature type="compositionally biased region" description="Low complexity" evidence="1">
    <location>
        <begin position="279"/>
        <end position="292"/>
    </location>
</feature>
<feature type="transmembrane region" description="Helical" evidence="2">
    <location>
        <begin position="31"/>
        <end position="50"/>
    </location>
</feature>
<name>A0ABR2GQ46_9EUKA</name>
<protein>
    <recommendedName>
        <fullName evidence="5">Tetraspanin family protein</fullName>
    </recommendedName>
</protein>